<dbReference type="InterPro" id="IPR002156">
    <property type="entry name" value="RNaseH_domain"/>
</dbReference>
<evidence type="ECO:0000313" key="3">
    <source>
        <dbReference type="EMBL" id="JAQ11267.1"/>
    </source>
</evidence>
<dbReference type="PANTHER" id="PTHR36688">
    <property type="entry name" value="ENDO/EXONUCLEASE/PHOSPHATASE DOMAIN-CONTAINING PROTEIN"/>
    <property type="match status" value="1"/>
</dbReference>
<dbReference type="InterPro" id="IPR012337">
    <property type="entry name" value="RNaseH-like_sf"/>
</dbReference>
<dbReference type="PANTHER" id="PTHR36688:SF1">
    <property type="entry name" value="ENDONUCLEASE_EXONUCLEASE_PHOSPHATASE DOMAIN-CONTAINING PROTEIN"/>
    <property type="match status" value="1"/>
</dbReference>
<keyword evidence="3" id="KW-0808">Transferase</keyword>
<evidence type="ECO:0000259" key="1">
    <source>
        <dbReference type="PROSITE" id="PS50878"/>
    </source>
</evidence>
<keyword evidence="3" id="KW-0695">RNA-directed DNA polymerase</keyword>
<feature type="domain" description="RNase H type-1" evidence="2">
    <location>
        <begin position="487"/>
        <end position="617"/>
    </location>
</feature>
<feature type="domain" description="Reverse transcriptase" evidence="1">
    <location>
        <begin position="6"/>
        <end position="278"/>
    </location>
</feature>
<dbReference type="InterPro" id="IPR043502">
    <property type="entry name" value="DNA/RNA_pol_sf"/>
</dbReference>
<dbReference type="SUPFAM" id="SSF53098">
    <property type="entry name" value="Ribonuclease H-like"/>
    <property type="match status" value="1"/>
</dbReference>
<accession>A0A146LX83</accession>
<protein>
    <submittedName>
        <fullName evidence="3">Putative RNA-directed DNA polymerase from transposon BS</fullName>
    </submittedName>
</protein>
<reference evidence="3" key="1">
    <citation type="journal article" date="2016" name="Gigascience">
        <title>De novo construction of an expanded transcriptome assembly for the western tarnished plant bug, Lygus hesperus.</title>
        <authorList>
            <person name="Tassone E.E."/>
            <person name="Geib S.M."/>
            <person name="Hall B."/>
            <person name="Fabrick J.A."/>
            <person name="Brent C.S."/>
            <person name="Hull J.J."/>
        </authorList>
    </citation>
    <scope>NUCLEOTIDE SEQUENCE</scope>
</reference>
<dbReference type="GO" id="GO:0003964">
    <property type="term" value="F:RNA-directed DNA polymerase activity"/>
    <property type="evidence" value="ECO:0007669"/>
    <property type="project" value="UniProtKB-KW"/>
</dbReference>
<dbReference type="EMBL" id="GDHC01007362">
    <property type="protein sequence ID" value="JAQ11267.1"/>
    <property type="molecule type" value="Transcribed_RNA"/>
</dbReference>
<name>A0A146LX83_LYGHE</name>
<dbReference type="Gene3D" id="3.30.420.10">
    <property type="entry name" value="Ribonuclease H-like superfamily/Ribonuclease H"/>
    <property type="match status" value="1"/>
</dbReference>
<gene>
    <name evidence="3" type="primary">RTase_69</name>
    <name evidence="3" type="ORF">g.64298</name>
</gene>
<organism evidence="3">
    <name type="scientific">Lygus hesperus</name>
    <name type="common">Western plant bug</name>
    <dbReference type="NCBI Taxonomy" id="30085"/>
    <lineage>
        <taxon>Eukaryota</taxon>
        <taxon>Metazoa</taxon>
        <taxon>Ecdysozoa</taxon>
        <taxon>Arthropoda</taxon>
        <taxon>Hexapoda</taxon>
        <taxon>Insecta</taxon>
        <taxon>Pterygota</taxon>
        <taxon>Neoptera</taxon>
        <taxon>Paraneoptera</taxon>
        <taxon>Hemiptera</taxon>
        <taxon>Heteroptera</taxon>
        <taxon>Panheteroptera</taxon>
        <taxon>Cimicomorpha</taxon>
        <taxon>Miridae</taxon>
        <taxon>Mirini</taxon>
        <taxon>Lygus</taxon>
    </lineage>
</organism>
<dbReference type="CDD" id="cd09276">
    <property type="entry name" value="Rnase_HI_RT_non_LTR"/>
    <property type="match status" value="1"/>
</dbReference>
<dbReference type="PROSITE" id="PS50878">
    <property type="entry name" value="RT_POL"/>
    <property type="match status" value="1"/>
</dbReference>
<dbReference type="Pfam" id="PF00078">
    <property type="entry name" value="RVT_1"/>
    <property type="match status" value="1"/>
</dbReference>
<evidence type="ECO:0000259" key="2">
    <source>
        <dbReference type="PROSITE" id="PS50879"/>
    </source>
</evidence>
<proteinExistence type="predicted"/>
<dbReference type="Pfam" id="PF00075">
    <property type="entry name" value="RNase_H"/>
    <property type="match status" value="1"/>
</dbReference>
<keyword evidence="3" id="KW-0548">Nucleotidyltransferase</keyword>
<sequence length="753" mass="83930">MTTFLNLVWRNHFPDEWRKAEIVPILKKRKPADSPDSYRPIALTSVFSKVFERLVLGRLQQYLDRFKLMSAEQAGFRKHRGTVEQVVRLTQEIKDGFHRKQSTLAVFVDFRTAFDRVYRRLLVQKLYRLGISGRLFASLRSFLAQRFIRVRYQDETSSFKQTRNGVPQGSVLSPVLFNIMIDDVISALSKVPGVNSLLYADDLVIWATSSSVPALESALNVALGHLSDWAKHNEMLINTLKTEFQLFTLSTKSHPVSLALDGDVLRQTNCATYLGIKLDSRLSWNAHAESNASKGTKRLGLLKRLTGVKWGASLDVLTLAYKTYVRPTMEYGNELLVTASDATVRKLDVAQNKALRTITGGAVSAPIAAMELQTGVEPQQCRRESAALAFSERLKRADVDFWETYTPASSRLSTQTTFLSKVESLRDEFSLTQTLQNPEQFPSTSNLAPRRTASYWTTLTMPVSKQNTPAIELKAAALETIHTRFPEGDWLRVYTDGSAIGARRNGGAGVYSVVKSIAAPVGSLASSFDGEIRAVILALEMLLSIDFSRAVILCDSQAAIVSLCTNTPTNSHDVLEGRRRLEQLLCGGATVVLQWIPSHVGIWGNERADALAKEGSQMPMPNTPISFTASRAFIRSAVNDKFDQGHRRSAEGKRWASLLIPADRVPPDLPRRESVAAFRYITGHDYLNAHLHRLGLKDDPTCSLCGSSAMTSDHLNDCPRLEDIKRSFSPDETNWSKISKLYWAAKTLMAEEP</sequence>
<dbReference type="InterPro" id="IPR000477">
    <property type="entry name" value="RT_dom"/>
</dbReference>
<dbReference type="SUPFAM" id="SSF56672">
    <property type="entry name" value="DNA/RNA polymerases"/>
    <property type="match status" value="1"/>
</dbReference>
<dbReference type="GO" id="GO:0042575">
    <property type="term" value="C:DNA polymerase complex"/>
    <property type="evidence" value="ECO:0007669"/>
    <property type="project" value="UniProtKB-ARBA"/>
</dbReference>
<dbReference type="GO" id="GO:0003676">
    <property type="term" value="F:nucleic acid binding"/>
    <property type="evidence" value="ECO:0007669"/>
    <property type="project" value="InterPro"/>
</dbReference>
<dbReference type="GO" id="GO:0004523">
    <property type="term" value="F:RNA-DNA hybrid ribonuclease activity"/>
    <property type="evidence" value="ECO:0007669"/>
    <property type="project" value="InterPro"/>
</dbReference>
<dbReference type="AlphaFoldDB" id="A0A146LX83"/>
<dbReference type="PROSITE" id="PS50879">
    <property type="entry name" value="RNASE_H_1"/>
    <property type="match status" value="1"/>
</dbReference>
<dbReference type="InterPro" id="IPR052560">
    <property type="entry name" value="RdDP_mobile_element"/>
</dbReference>
<dbReference type="InterPro" id="IPR036397">
    <property type="entry name" value="RNaseH_sf"/>
</dbReference>
<dbReference type="CDD" id="cd01650">
    <property type="entry name" value="RT_nLTR_like"/>
    <property type="match status" value="1"/>
</dbReference>